<evidence type="ECO:0000256" key="1">
    <source>
        <dbReference type="SAM" id="MobiDB-lite"/>
    </source>
</evidence>
<protein>
    <submittedName>
        <fullName evidence="2">Uncharacterized protein</fullName>
    </submittedName>
</protein>
<name>A0A290QH13_9BACT</name>
<organism evidence="2 3">
    <name type="scientific">Nibricoccus aquaticus</name>
    <dbReference type="NCBI Taxonomy" id="2576891"/>
    <lineage>
        <taxon>Bacteria</taxon>
        <taxon>Pseudomonadati</taxon>
        <taxon>Verrucomicrobiota</taxon>
        <taxon>Opitutia</taxon>
        <taxon>Opitutales</taxon>
        <taxon>Opitutaceae</taxon>
        <taxon>Nibricoccus</taxon>
    </lineage>
</organism>
<accession>A0A290QH13</accession>
<dbReference type="RefSeq" id="WP_096057195.1">
    <property type="nucleotide sequence ID" value="NZ_CP023344.1"/>
</dbReference>
<sequence>MKPTRASAFRAKAARPEHPLVWLAEPLADEPSFVLKSWFGGRTIMLHGNHQLFLSTQGEPWQGVLVCTFHEHQPSLLAEFPALRQHPVLKKWLYLPESADTFERDAKKLVRLAKARDPRIGIPPSPKKKKKTKPLRFGEKL</sequence>
<evidence type="ECO:0000313" key="2">
    <source>
        <dbReference type="EMBL" id="ATC65566.1"/>
    </source>
</evidence>
<gene>
    <name evidence="2" type="ORF">CMV30_17315</name>
</gene>
<dbReference type="Proteomes" id="UP000217265">
    <property type="component" value="Chromosome"/>
</dbReference>
<dbReference type="KEGG" id="vbh:CMV30_17315"/>
<dbReference type="OrthoDB" id="121807at2"/>
<proteinExistence type="predicted"/>
<evidence type="ECO:0000313" key="3">
    <source>
        <dbReference type="Proteomes" id="UP000217265"/>
    </source>
</evidence>
<feature type="region of interest" description="Disordered" evidence="1">
    <location>
        <begin position="116"/>
        <end position="141"/>
    </location>
</feature>
<reference evidence="2 3" key="1">
    <citation type="submission" date="2017-09" db="EMBL/GenBank/DDBJ databases">
        <title>Complete genome sequence of Verrucomicrobial strain HZ-65, isolated from freshwater.</title>
        <authorList>
            <person name="Choi A."/>
        </authorList>
    </citation>
    <scope>NUCLEOTIDE SEQUENCE [LARGE SCALE GENOMIC DNA]</scope>
    <source>
        <strain evidence="2 3">HZ-65</strain>
    </source>
</reference>
<keyword evidence="3" id="KW-1185">Reference proteome</keyword>
<dbReference type="EMBL" id="CP023344">
    <property type="protein sequence ID" value="ATC65566.1"/>
    <property type="molecule type" value="Genomic_DNA"/>
</dbReference>
<dbReference type="AlphaFoldDB" id="A0A290QH13"/>